<evidence type="ECO:0000259" key="2">
    <source>
        <dbReference type="Pfam" id="PF14361"/>
    </source>
</evidence>
<dbReference type="InterPro" id="IPR025736">
    <property type="entry name" value="PucR_C-HTH_dom"/>
</dbReference>
<evidence type="ECO:0000259" key="1">
    <source>
        <dbReference type="Pfam" id="PF13556"/>
    </source>
</evidence>
<dbReference type="InterPro" id="IPR012292">
    <property type="entry name" value="Globin/Proto"/>
</dbReference>
<sequence>MGPGTDWRRLTELCQAVQDELPELAAQFTDHIRAELDVYDIVPRPEHIRFVRDQAEALLTGLAARLPPSPEQALLARDLGARRARQCIPLEVVLHSYHIGYRDVWNTLLDKADDQELTAALVQLVNLLWTWLRIVSGAAADAHNEISRVQQAAQINLTRRFIQLLRSGQANSDEATELARALTFDPGGTFQVICTPSSWSAEDLTRLRQRLTGTVHAATEGTVTIIVCQHVPARTVADVIHDHRPRLPLGLSLPRPALIGAEAAIVDAERALALASGGGIVDFRDEWLHATLLAHRGRLALLLQPDQDATALPPHLSEAVRAYADHGFSVSAAARVLHVHANTVSYRLDRWHQLTGWDPRTFDGLLKSLLSLKLFP</sequence>
<comment type="caution">
    <text evidence="3">The sequence shown here is derived from an EMBL/GenBank/DDBJ whole genome shotgun (WGS) entry which is preliminary data.</text>
</comment>
<feature type="domain" description="RsbT co-antagonist protein RsbRD N-terminal" evidence="2">
    <location>
        <begin position="22"/>
        <end position="153"/>
    </location>
</feature>
<dbReference type="InterPro" id="IPR042070">
    <property type="entry name" value="PucR_C-HTH_sf"/>
</dbReference>
<dbReference type="InterPro" id="IPR051448">
    <property type="entry name" value="CdaR-like_regulators"/>
</dbReference>
<dbReference type="Proteomes" id="UP000334990">
    <property type="component" value="Unassembled WGS sequence"/>
</dbReference>
<evidence type="ECO:0000313" key="3">
    <source>
        <dbReference type="EMBL" id="GER99320.1"/>
    </source>
</evidence>
<dbReference type="PANTHER" id="PTHR33744">
    <property type="entry name" value="CARBOHYDRATE DIACID REGULATOR"/>
    <property type="match status" value="1"/>
</dbReference>
<dbReference type="GO" id="GO:0019825">
    <property type="term" value="F:oxygen binding"/>
    <property type="evidence" value="ECO:0007669"/>
    <property type="project" value="InterPro"/>
</dbReference>
<dbReference type="RefSeq" id="WP_155335714.1">
    <property type="nucleotide sequence ID" value="NZ_BAAABN010000093.1"/>
</dbReference>
<dbReference type="Pfam" id="PF14361">
    <property type="entry name" value="RsbRD_N"/>
    <property type="match status" value="1"/>
</dbReference>
<dbReference type="EMBL" id="BLAD01000039">
    <property type="protein sequence ID" value="GER99320.1"/>
    <property type="molecule type" value="Genomic_DNA"/>
</dbReference>
<organism evidence="3 4">
    <name type="scientific">Acrocarpospora corrugata</name>
    <dbReference type="NCBI Taxonomy" id="35763"/>
    <lineage>
        <taxon>Bacteria</taxon>
        <taxon>Bacillati</taxon>
        <taxon>Actinomycetota</taxon>
        <taxon>Actinomycetes</taxon>
        <taxon>Streptosporangiales</taxon>
        <taxon>Streptosporangiaceae</taxon>
        <taxon>Acrocarpospora</taxon>
    </lineage>
</organism>
<dbReference type="Gene3D" id="1.10.10.2840">
    <property type="entry name" value="PucR C-terminal helix-turn-helix domain"/>
    <property type="match status" value="1"/>
</dbReference>
<evidence type="ECO:0000313" key="4">
    <source>
        <dbReference type="Proteomes" id="UP000334990"/>
    </source>
</evidence>
<keyword evidence="4" id="KW-1185">Reference proteome</keyword>
<protein>
    <submittedName>
        <fullName evidence="3">Uncharacterized protein</fullName>
    </submittedName>
</protein>
<reference evidence="3 4" key="1">
    <citation type="submission" date="2019-10" db="EMBL/GenBank/DDBJ databases">
        <title>Whole genome shotgun sequence of Acrocarpospora corrugata NBRC 13972.</title>
        <authorList>
            <person name="Ichikawa N."/>
            <person name="Kimura A."/>
            <person name="Kitahashi Y."/>
            <person name="Komaki H."/>
            <person name="Oguchi A."/>
        </authorList>
    </citation>
    <scope>NUCLEOTIDE SEQUENCE [LARGE SCALE GENOMIC DNA]</scope>
    <source>
        <strain evidence="3 4">NBRC 13972</strain>
    </source>
</reference>
<accession>A0A5M3VX20</accession>
<name>A0A5M3VX20_9ACTN</name>
<dbReference type="OrthoDB" id="3655573at2"/>
<dbReference type="Gene3D" id="1.10.490.10">
    <property type="entry name" value="Globins"/>
    <property type="match status" value="1"/>
</dbReference>
<proteinExistence type="predicted"/>
<dbReference type="AlphaFoldDB" id="A0A5M3VX20"/>
<dbReference type="PANTHER" id="PTHR33744:SF1">
    <property type="entry name" value="DNA-BINDING TRANSCRIPTIONAL ACTIVATOR ADER"/>
    <property type="match status" value="1"/>
</dbReference>
<dbReference type="GO" id="GO:0020037">
    <property type="term" value="F:heme binding"/>
    <property type="evidence" value="ECO:0007669"/>
    <property type="project" value="InterPro"/>
</dbReference>
<gene>
    <name evidence="3" type="ORF">Acor_13840</name>
</gene>
<feature type="domain" description="PucR C-terminal helix-turn-helix" evidence="1">
    <location>
        <begin position="317"/>
        <end position="373"/>
    </location>
</feature>
<dbReference type="InterPro" id="IPR025751">
    <property type="entry name" value="RsbRD_N_dom"/>
</dbReference>
<dbReference type="Pfam" id="PF13556">
    <property type="entry name" value="HTH_30"/>
    <property type="match status" value="1"/>
</dbReference>